<proteinExistence type="inferred from homology"/>
<dbReference type="SUPFAM" id="SSF48208">
    <property type="entry name" value="Six-hairpin glycosidases"/>
    <property type="match status" value="1"/>
</dbReference>
<dbReference type="InterPro" id="IPR005195">
    <property type="entry name" value="Glyco_hydro_65_M"/>
</dbReference>
<evidence type="ECO:0000256" key="9">
    <source>
        <dbReference type="SAM" id="SignalP"/>
    </source>
</evidence>
<evidence type="ECO:0000256" key="8">
    <source>
        <dbReference type="ARBA" id="ARBA00079982"/>
    </source>
</evidence>
<dbReference type="AlphaFoldDB" id="A0A9Q0S8Z6"/>
<comment type="caution">
    <text evidence="11">The sequence shown here is derived from an EMBL/GenBank/DDBJ whole genome shotgun (WGS) entry which is preliminary data.</text>
</comment>
<protein>
    <recommendedName>
        <fullName evidence="7">Protein-glucosylgalactosylhydroxylysine glucosidase</fullName>
        <ecNumber evidence="6">3.2.1.107</ecNumber>
    </recommendedName>
    <alternativeName>
        <fullName evidence="8">Acid trehalase-like protein 1</fullName>
    </alternativeName>
</protein>
<dbReference type="Proteomes" id="UP001151699">
    <property type="component" value="Chromosome A"/>
</dbReference>
<dbReference type="PANTHER" id="PTHR11051">
    <property type="entry name" value="GLYCOSYL HYDROLASE-RELATED"/>
    <property type="match status" value="1"/>
</dbReference>
<evidence type="ECO:0000256" key="4">
    <source>
        <dbReference type="ARBA" id="ARBA00051415"/>
    </source>
</evidence>
<dbReference type="InterPro" id="IPR012341">
    <property type="entry name" value="6hp_glycosidase-like_sf"/>
</dbReference>
<dbReference type="GO" id="GO:0005975">
    <property type="term" value="P:carbohydrate metabolic process"/>
    <property type="evidence" value="ECO:0007669"/>
    <property type="project" value="InterPro"/>
</dbReference>
<evidence type="ECO:0000259" key="10">
    <source>
        <dbReference type="Pfam" id="PF03632"/>
    </source>
</evidence>
<accession>A0A9Q0S8Z6</accession>
<dbReference type="InterPro" id="IPR008928">
    <property type="entry name" value="6-hairpin_glycosidase_sf"/>
</dbReference>
<dbReference type="Gene3D" id="1.50.10.10">
    <property type="match status" value="1"/>
</dbReference>
<keyword evidence="9" id="KW-0732">Signal</keyword>
<evidence type="ECO:0000256" key="7">
    <source>
        <dbReference type="ARBA" id="ARBA00071505"/>
    </source>
</evidence>
<dbReference type="EMBL" id="WJQU01000001">
    <property type="protein sequence ID" value="KAJ6649944.1"/>
    <property type="molecule type" value="Genomic_DNA"/>
</dbReference>
<feature type="signal peptide" evidence="9">
    <location>
        <begin position="1"/>
        <end position="26"/>
    </location>
</feature>
<organism evidence="11 12">
    <name type="scientific">Pseudolycoriella hygida</name>
    <dbReference type="NCBI Taxonomy" id="35572"/>
    <lineage>
        <taxon>Eukaryota</taxon>
        <taxon>Metazoa</taxon>
        <taxon>Ecdysozoa</taxon>
        <taxon>Arthropoda</taxon>
        <taxon>Hexapoda</taxon>
        <taxon>Insecta</taxon>
        <taxon>Pterygota</taxon>
        <taxon>Neoptera</taxon>
        <taxon>Endopterygota</taxon>
        <taxon>Diptera</taxon>
        <taxon>Nematocera</taxon>
        <taxon>Sciaroidea</taxon>
        <taxon>Sciaridae</taxon>
        <taxon>Pseudolycoriella</taxon>
    </lineage>
</organism>
<comment type="function">
    <text evidence="5">Catalyzes the hydrolysis of glucose from the disaccharide unit linked to hydroxylysine residues of collagen and collagen-like proteins.</text>
</comment>
<sequence>MRFAVKNKFNLKIIIILLAIYARVNSGFQEAADFHVNGNNQEDYVFITESLPEDNNLLPTLSNGHLGFTVFSDSVYMNGLYNGRRGLSHRARIPNELNIHIASSSITNKTFTFNAKSGIFQTDMISSDYSIVHHIYAHRFYNRAIINQVHIYRLNYEGDITIDVKLNAGNSSEDITFDHKNLIEVNNQSVTAACGLTNEVEDPEYQANHQRICVLWNRVPEQLTLKKGMQVMSFKFVMTVDGVLSVAKQEMTDVLEISNSQLMASHVKEWNNFWHDFDIKVSGNTHLSQAIYASIFYLVSSLPSNETNIPSNDFYGLSPTGLGRGGSQLDDYEGHNFWDTEMWMHPPILLINPGWSKALLNYRFRMLHAAKIHSNSTEFKGARFPWESAYTGLEVTQPCCPEVARNQIHVTADISFAIRNHFAMTNDMQWLHREGYPLAVEIANFWKSRVVYNASTRFYDIRDVMGPDEDHELVTNNVFTNVVAGYALYFADFASCLCNTTAVDWKEIAKRIKLLYNAIDDYHPQYEGYERGTTIKQADTVLIGYPLLYQMSDSVKRNDLLVYENVTRQTGPAMTWQIHAISHLELNEIDKADVFFLKSYQNYMRPPFNVWNEVIKGEKGATNFITGSGGFLQTVLNGYAGIKMFIDRFEIRNPRLPFKVDKLSISAVKYMGSSIEINLSNSESHIRCVHLNPNIPLQIRYTNGTTFRIAENSHYDVTTQVVIINRVFNEFGDCKIPEDVIGVSD</sequence>
<keyword evidence="3" id="KW-0326">Glycosidase</keyword>
<evidence type="ECO:0000313" key="11">
    <source>
        <dbReference type="EMBL" id="KAJ6649944.1"/>
    </source>
</evidence>
<dbReference type="FunFam" id="1.50.10.10:FF:000023">
    <property type="entry name" value="Protein-glucosylgalactosylhydroxylysine glucosidase"/>
    <property type="match status" value="1"/>
</dbReference>
<comment type="similarity">
    <text evidence="1">Belongs to the glycosyl hydrolase 65 family.</text>
</comment>
<keyword evidence="12" id="KW-1185">Reference proteome</keyword>
<reference evidence="11" key="1">
    <citation type="submission" date="2022-07" db="EMBL/GenBank/DDBJ databases">
        <authorList>
            <person name="Trinca V."/>
            <person name="Uliana J.V.C."/>
            <person name="Torres T.T."/>
            <person name="Ward R.J."/>
            <person name="Monesi N."/>
        </authorList>
    </citation>
    <scope>NUCLEOTIDE SEQUENCE</scope>
    <source>
        <strain evidence="11">HSMRA1968</strain>
        <tissue evidence="11">Whole embryos</tissue>
    </source>
</reference>
<evidence type="ECO:0000256" key="6">
    <source>
        <dbReference type="ARBA" id="ARBA00066430"/>
    </source>
</evidence>
<dbReference type="EC" id="3.2.1.107" evidence="6"/>
<feature type="chain" id="PRO_5040163733" description="Protein-glucosylgalactosylhydroxylysine glucosidase" evidence="9">
    <location>
        <begin position="27"/>
        <end position="745"/>
    </location>
</feature>
<evidence type="ECO:0000313" key="12">
    <source>
        <dbReference type="Proteomes" id="UP001151699"/>
    </source>
</evidence>
<gene>
    <name evidence="11" type="primary">PGGHG</name>
    <name evidence="11" type="ORF">Bhyg_05187</name>
</gene>
<comment type="catalytic activity">
    <reaction evidence="4">
        <text>(5R)-5-O-[alpha-D-glucosyl-(1-&gt;2)-beta-D-galactosyl]-5-hydroxy-L-lysyl-[collagen] + H2O = (5R)-5-O-(beta-D-galactosyl)-5-hydroxy-L-lysyl-[collagen] + D-glucose</text>
        <dbReference type="Rhea" id="RHEA:11068"/>
        <dbReference type="Rhea" id="RHEA-COMP:12753"/>
        <dbReference type="Rhea" id="RHEA-COMP:12754"/>
        <dbReference type="ChEBI" id="CHEBI:4167"/>
        <dbReference type="ChEBI" id="CHEBI:15377"/>
        <dbReference type="ChEBI" id="CHEBI:133443"/>
        <dbReference type="ChEBI" id="CHEBI:133452"/>
        <dbReference type="EC" id="3.2.1.107"/>
    </reaction>
</comment>
<evidence type="ECO:0000256" key="3">
    <source>
        <dbReference type="ARBA" id="ARBA00023295"/>
    </source>
</evidence>
<dbReference type="GO" id="GO:0047402">
    <property type="term" value="F:protein-glucosylgalactosylhydroxylysine glucosidase activity"/>
    <property type="evidence" value="ECO:0007669"/>
    <property type="project" value="UniProtKB-EC"/>
</dbReference>
<name>A0A9Q0S8Z6_9DIPT</name>
<dbReference type="PANTHER" id="PTHR11051:SF8">
    <property type="entry name" value="PROTEIN-GLUCOSYLGALACTOSYLHYDROXYLYSINE GLUCOSIDASE"/>
    <property type="match status" value="1"/>
</dbReference>
<dbReference type="OrthoDB" id="200349at2759"/>
<evidence type="ECO:0000256" key="5">
    <source>
        <dbReference type="ARBA" id="ARBA00053339"/>
    </source>
</evidence>
<evidence type="ECO:0000256" key="1">
    <source>
        <dbReference type="ARBA" id="ARBA00006768"/>
    </source>
</evidence>
<dbReference type="Pfam" id="PF03632">
    <property type="entry name" value="Glyco_hydro_65m"/>
    <property type="match status" value="1"/>
</dbReference>
<evidence type="ECO:0000256" key="2">
    <source>
        <dbReference type="ARBA" id="ARBA00022801"/>
    </source>
</evidence>
<keyword evidence="2" id="KW-0378">Hydrolase</keyword>
<feature type="domain" description="Glycoside hydrolase family 65 central catalytic" evidence="10">
    <location>
        <begin position="330"/>
        <end position="492"/>
    </location>
</feature>